<keyword evidence="9" id="KW-1185">Reference proteome</keyword>
<dbReference type="AlphaFoldDB" id="A0A2C8ZXF8"/>
<dbReference type="GO" id="GO:0005886">
    <property type="term" value="C:plasma membrane"/>
    <property type="evidence" value="ECO:0007669"/>
    <property type="project" value="UniProtKB-SubCell"/>
</dbReference>
<feature type="domain" description="Phage shock protein PspC N-terminal" evidence="7">
    <location>
        <begin position="9"/>
        <end position="61"/>
    </location>
</feature>
<evidence type="ECO:0000256" key="6">
    <source>
        <dbReference type="SAM" id="Phobius"/>
    </source>
</evidence>
<evidence type="ECO:0000256" key="3">
    <source>
        <dbReference type="ARBA" id="ARBA00022692"/>
    </source>
</evidence>
<evidence type="ECO:0000256" key="1">
    <source>
        <dbReference type="ARBA" id="ARBA00004162"/>
    </source>
</evidence>
<reference evidence="8 9" key="1">
    <citation type="submission" date="2017-09" db="EMBL/GenBank/DDBJ databases">
        <authorList>
            <person name="Ehlers B."/>
            <person name="Leendertz F.H."/>
        </authorList>
    </citation>
    <scope>NUCLEOTIDE SEQUENCE [LARGE SCALE GENOMIC DNA]</scope>
    <source>
        <strain evidence="8 9">CGMCC 1.05381</strain>
    </source>
</reference>
<dbReference type="InterPro" id="IPR007168">
    <property type="entry name" value="Phageshock_PspC_N"/>
</dbReference>
<name>A0A2C8ZXF8_9MICO</name>
<keyword evidence="5 6" id="KW-0472">Membrane</keyword>
<protein>
    <submittedName>
        <fullName evidence="8">Phage shock protein C (PspC) family protein</fullName>
    </submittedName>
</protein>
<keyword evidence="2" id="KW-1003">Cell membrane</keyword>
<keyword evidence="3 6" id="KW-0812">Transmembrane</keyword>
<dbReference type="Pfam" id="PF04024">
    <property type="entry name" value="PspC"/>
    <property type="match status" value="1"/>
</dbReference>
<comment type="subcellular location">
    <subcellularLocation>
        <location evidence="1">Cell membrane</location>
        <topology evidence="1">Single-pass membrane protein</topology>
    </subcellularLocation>
</comment>
<evidence type="ECO:0000313" key="8">
    <source>
        <dbReference type="EMBL" id="SOE70701.1"/>
    </source>
</evidence>
<keyword evidence="4 6" id="KW-1133">Transmembrane helix</keyword>
<evidence type="ECO:0000259" key="7">
    <source>
        <dbReference type="Pfam" id="PF04024"/>
    </source>
</evidence>
<proteinExistence type="predicted"/>
<dbReference type="EMBL" id="OCST01000004">
    <property type="protein sequence ID" value="SOE70701.1"/>
    <property type="molecule type" value="Genomic_DNA"/>
</dbReference>
<dbReference type="Proteomes" id="UP000219440">
    <property type="component" value="Unassembled WGS sequence"/>
</dbReference>
<dbReference type="InterPro" id="IPR052027">
    <property type="entry name" value="PspC"/>
</dbReference>
<organism evidence="8 9">
    <name type="scientific">Salinibacterium xinjiangense</name>
    <dbReference type="NCBI Taxonomy" id="386302"/>
    <lineage>
        <taxon>Bacteria</taxon>
        <taxon>Bacillati</taxon>
        <taxon>Actinomycetota</taxon>
        <taxon>Actinomycetes</taxon>
        <taxon>Micrococcales</taxon>
        <taxon>Microbacteriaceae</taxon>
        <taxon>Salinibacterium</taxon>
    </lineage>
</organism>
<accession>A0A2C8ZXF8</accession>
<evidence type="ECO:0000256" key="2">
    <source>
        <dbReference type="ARBA" id="ARBA00022475"/>
    </source>
</evidence>
<evidence type="ECO:0000313" key="9">
    <source>
        <dbReference type="Proteomes" id="UP000219440"/>
    </source>
</evidence>
<gene>
    <name evidence="8" type="ORF">SAMN06296378_2296</name>
</gene>
<sequence>MRRWGVQGRPRDGRVIAGVCAGVARRFDITAYTVRVITLLAVLFGGLNVSVYVVLWIVIPSDDY</sequence>
<evidence type="ECO:0000256" key="5">
    <source>
        <dbReference type="ARBA" id="ARBA00023136"/>
    </source>
</evidence>
<evidence type="ECO:0000256" key="4">
    <source>
        <dbReference type="ARBA" id="ARBA00022989"/>
    </source>
</evidence>
<dbReference type="PANTHER" id="PTHR33885">
    <property type="entry name" value="PHAGE SHOCK PROTEIN C"/>
    <property type="match status" value="1"/>
</dbReference>
<feature type="transmembrane region" description="Helical" evidence="6">
    <location>
        <begin position="36"/>
        <end position="59"/>
    </location>
</feature>
<dbReference type="PANTHER" id="PTHR33885:SF3">
    <property type="entry name" value="PHAGE SHOCK PROTEIN C"/>
    <property type="match status" value="1"/>
</dbReference>